<feature type="transmembrane region" description="Helical" evidence="1">
    <location>
        <begin position="20"/>
        <end position="41"/>
    </location>
</feature>
<keyword evidence="1" id="KW-0812">Transmembrane</keyword>
<feature type="transmembrane region" description="Helical" evidence="1">
    <location>
        <begin position="271"/>
        <end position="293"/>
    </location>
</feature>
<dbReference type="AlphaFoldDB" id="D0LNB7"/>
<feature type="transmembrane region" description="Helical" evidence="1">
    <location>
        <begin position="355"/>
        <end position="385"/>
    </location>
</feature>
<protein>
    <recommendedName>
        <fullName evidence="4">Major facilitator superfamily MFS_1</fullName>
    </recommendedName>
</protein>
<reference evidence="2 3" key="1">
    <citation type="journal article" date="2010" name="Stand. Genomic Sci.">
        <title>Complete genome sequence of Haliangium ochraceum type strain (SMP-2).</title>
        <authorList>
            <consortium name="US DOE Joint Genome Institute (JGI-PGF)"/>
            <person name="Ivanova N."/>
            <person name="Daum C."/>
            <person name="Lang E."/>
            <person name="Abt B."/>
            <person name="Kopitz M."/>
            <person name="Saunders E."/>
            <person name="Lapidus A."/>
            <person name="Lucas S."/>
            <person name="Glavina Del Rio T."/>
            <person name="Nolan M."/>
            <person name="Tice H."/>
            <person name="Copeland A."/>
            <person name="Cheng J.F."/>
            <person name="Chen F."/>
            <person name="Bruce D."/>
            <person name="Goodwin L."/>
            <person name="Pitluck S."/>
            <person name="Mavromatis K."/>
            <person name="Pati A."/>
            <person name="Mikhailova N."/>
            <person name="Chen A."/>
            <person name="Palaniappan K."/>
            <person name="Land M."/>
            <person name="Hauser L."/>
            <person name="Chang Y.J."/>
            <person name="Jeffries C.D."/>
            <person name="Detter J.C."/>
            <person name="Brettin T."/>
            <person name="Rohde M."/>
            <person name="Goker M."/>
            <person name="Bristow J."/>
            <person name="Markowitz V."/>
            <person name="Eisen J.A."/>
            <person name="Hugenholtz P."/>
            <person name="Kyrpides N.C."/>
            <person name="Klenk H.P."/>
        </authorList>
    </citation>
    <scope>NUCLEOTIDE SEQUENCE [LARGE SCALE GENOMIC DNA]</scope>
    <source>
        <strain evidence="3">DSM 14365 / CIP 107738 / JCM 11303 / AJ 13395 / SMP-2</strain>
    </source>
</reference>
<keyword evidence="1" id="KW-0472">Membrane</keyword>
<evidence type="ECO:0000256" key="1">
    <source>
        <dbReference type="SAM" id="Phobius"/>
    </source>
</evidence>
<feature type="transmembrane region" description="Helical" evidence="1">
    <location>
        <begin position="118"/>
        <end position="139"/>
    </location>
</feature>
<evidence type="ECO:0008006" key="4">
    <source>
        <dbReference type="Google" id="ProtNLM"/>
    </source>
</evidence>
<dbReference type="InterPro" id="IPR036259">
    <property type="entry name" value="MFS_trans_sf"/>
</dbReference>
<name>D0LNB7_HALO1</name>
<dbReference type="Pfam" id="PF18943">
    <property type="entry name" value="DUF5690"/>
    <property type="match status" value="1"/>
</dbReference>
<feature type="transmembrane region" description="Helical" evidence="1">
    <location>
        <begin position="325"/>
        <end position="343"/>
    </location>
</feature>
<accession>D0LNB7</accession>
<dbReference type="KEGG" id="hoh:Hoch_2766"/>
<keyword evidence="3" id="KW-1185">Reference proteome</keyword>
<dbReference type="STRING" id="502025.Hoch_2766"/>
<feature type="transmembrane region" description="Helical" evidence="1">
    <location>
        <begin position="151"/>
        <end position="172"/>
    </location>
</feature>
<dbReference type="InterPro" id="IPR043745">
    <property type="entry name" value="DUF5690"/>
</dbReference>
<gene>
    <name evidence="2" type="ordered locus">Hoch_2766</name>
</gene>
<feature type="transmembrane region" description="Helical" evidence="1">
    <location>
        <begin position="92"/>
        <end position="112"/>
    </location>
</feature>
<organism evidence="2 3">
    <name type="scientific">Haliangium ochraceum (strain DSM 14365 / JCM 11303 / SMP-2)</name>
    <dbReference type="NCBI Taxonomy" id="502025"/>
    <lineage>
        <taxon>Bacteria</taxon>
        <taxon>Pseudomonadati</taxon>
        <taxon>Myxococcota</taxon>
        <taxon>Polyangia</taxon>
        <taxon>Haliangiales</taxon>
        <taxon>Kofleriaceae</taxon>
        <taxon>Haliangium</taxon>
    </lineage>
</organism>
<dbReference type="HOGENOM" id="CLU_609286_0_0_7"/>
<feature type="transmembrane region" description="Helical" evidence="1">
    <location>
        <begin position="300"/>
        <end position="319"/>
    </location>
</feature>
<feature type="transmembrane region" description="Helical" evidence="1">
    <location>
        <begin position="231"/>
        <end position="251"/>
    </location>
</feature>
<proteinExistence type="predicted"/>
<evidence type="ECO:0000313" key="2">
    <source>
        <dbReference type="EMBL" id="ACY15294.1"/>
    </source>
</evidence>
<evidence type="ECO:0000313" key="3">
    <source>
        <dbReference type="Proteomes" id="UP000001880"/>
    </source>
</evidence>
<dbReference type="SUPFAM" id="SSF103473">
    <property type="entry name" value="MFS general substrate transporter"/>
    <property type="match status" value="1"/>
</dbReference>
<feature type="transmembrane region" description="Helical" evidence="1">
    <location>
        <begin position="397"/>
        <end position="422"/>
    </location>
</feature>
<sequence length="430" mass="46542">MTTPPSSPSRVTRWLARAPTSLFSLYAVVMAFTTYFCMYGFRRPFAVGQYQGLEVAGFDLKTALVASQLCGYALSKILGVKINSEMTPGRRVWALIALIGCAEAALLLFAVLPPAGKLFAIFLNGLPLGMVWGVVFSFIEGRRSSDLLGAGLNCSYILASGMVKSVGAVLLLRGVSESWMPALTGVLFLPLFLAAVWGLSRLPPPTDEDQRLRTPRVPMDKRARRAFLRQYLPGIVVLVLAYAFLTAYRDLRDNFAAELWNELGYGMAPENFTLSEIPIALAVMLVMGLVYLIKDNRAALAVAHGILLLGAALVGGATLLFDAGLISGMVWMVSVGIGLYLAYVPFNCVLFDRMIAALGFVATAVFLIYVSDASAYVGSLLVLLYKELGYAELSTLAFFRGLSYAVSVLMLACYAGSGVYFWQRTRAPAG</sequence>
<dbReference type="RefSeq" id="WP_012827902.1">
    <property type="nucleotide sequence ID" value="NC_013440.1"/>
</dbReference>
<keyword evidence="1" id="KW-1133">Transmembrane helix</keyword>
<dbReference type="Proteomes" id="UP000001880">
    <property type="component" value="Chromosome"/>
</dbReference>
<dbReference type="eggNOG" id="ENOG502Z7UP">
    <property type="taxonomic scope" value="Bacteria"/>
</dbReference>
<feature type="transmembrane region" description="Helical" evidence="1">
    <location>
        <begin position="178"/>
        <end position="199"/>
    </location>
</feature>
<dbReference type="EMBL" id="CP001804">
    <property type="protein sequence ID" value="ACY15294.1"/>
    <property type="molecule type" value="Genomic_DNA"/>
</dbReference>